<dbReference type="Gene3D" id="3.40.1440.60">
    <property type="entry name" value="PriA, 3(prime) DNA-binding domain"/>
    <property type="match status" value="1"/>
</dbReference>
<name>A0A1F6DDZ7_9BACT</name>
<accession>A0A1F6DDZ7</accession>
<evidence type="ECO:0000313" key="4">
    <source>
        <dbReference type="EMBL" id="OGG59648.1"/>
    </source>
</evidence>
<keyword evidence="1" id="KW-0547">Nucleotide-binding</keyword>
<protein>
    <recommendedName>
        <fullName evidence="6">Primosomal protein N' 3' DNA-binding domain-containing protein</fullName>
    </recommendedName>
</protein>
<dbReference type="PANTHER" id="PTHR30580">
    <property type="entry name" value="PRIMOSOMAL PROTEIN N"/>
    <property type="match status" value="1"/>
</dbReference>
<dbReference type="GO" id="GO:0005524">
    <property type="term" value="F:ATP binding"/>
    <property type="evidence" value="ECO:0007669"/>
    <property type="project" value="UniProtKB-KW"/>
</dbReference>
<reference evidence="4 5" key="1">
    <citation type="journal article" date="2016" name="Nat. Commun.">
        <title>Thousands of microbial genomes shed light on interconnected biogeochemical processes in an aquifer system.</title>
        <authorList>
            <person name="Anantharaman K."/>
            <person name="Brown C.T."/>
            <person name="Hug L.A."/>
            <person name="Sharon I."/>
            <person name="Castelle C.J."/>
            <person name="Probst A.J."/>
            <person name="Thomas B.C."/>
            <person name="Singh A."/>
            <person name="Wilkins M.J."/>
            <person name="Karaoz U."/>
            <person name="Brodie E.L."/>
            <person name="Williams K.H."/>
            <person name="Hubbard S.S."/>
            <person name="Banfield J.F."/>
        </authorList>
    </citation>
    <scope>NUCLEOTIDE SEQUENCE [LARGE SCALE GENOMIC DNA]</scope>
</reference>
<organism evidence="4 5">
    <name type="scientific">Candidatus Kaiserbacteria bacterium RIFCSPHIGHO2_02_FULL_50_50</name>
    <dbReference type="NCBI Taxonomy" id="1798492"/>
    <lineage>
        <taxon>Bacteria</taxon>
        <taxon>Candidatus Kaiseribacteriota</taxon>
    </lineage>
</organism>
<dbReference type="GO" id="GO:0006310">
    <property type="term" value="P:DNA recombination"/>
    <property type="evidence" value="ECO:0007669"/>
    <property type="project" value="TreeGrafter"/>
</dbReference>
<dbReference type="PANTHER" id="PTHR30580:SF0">
    <property type="entry name" value="PRIMOSOMAL PROTEIN N"/>
    <property type="match status" value="1"/>
</dbReference>
<evidence type="ECO:0000256" key="2">
    <source>
        <dbReference type="ARBA" id="ARBA00022840"/>
    </source>
</evidence>
<keyword evidence="3" id="KW-0238">DNA-binding</keyword>
<evidence type="ECO:0000256" key="3">
    <source>
        <dbReference type="ARBA" id="ARBA00023125"/>
    </source>
</evidence>
<dbReference type="GO" id="GO:0043138">
    <property type="term" value="F:3'-5' DNA helicase activity"/>
    <property type="evidence" value="ECO:0007669"/>
    <property type="project" value="TreeGrafter"/>
</dbReference>
<proteinExistence type="predicted"/>
<dbReference type="GO" id="GO:0003677">
    <property type="term" value="F:DNA binding"/>
    <property type="evidence" value="ECO:0007669"/>
    <property type="project" value="UniProtKB-KW"/>
</dbReference>
<evidence type="ECO:0008006" key="6">
    <source>
        <dbReference type="Google" id="ProtNLM"/>
    </source>
</evidence>
<dbReference type="EMBL" id="MFLF01000013">
    <property type="protein sequence ID" value="OGG59648.1"/>
    <property type="molecule type" value="Genomic_DNA"/>
</dbReference>
<dbReference type="GO" id="GO:0006270">
    <property type="term" value="P:DNA replication initiation"/>
    <property type="evidence" value="ECO:0007669"/>
    <property type="project" value="TreeGrafter"/>
</dbReference>
<dbReference type="STRING" id="1798492.A3C89_00325"/>
<gene>
    <name evidence="4" type="ORF">A3C89_00325</name>
</gene>
<dbReference type="AlphaFoldDB" id="A0A1F6DDZ7"/>
<evidence type="ECO:0000313" key="5">
    <source>
        <dbReference type="Proteomes" id="UP000178794"/>
    </source>
</evidence>
<dbReference type="InterPro" id="IPR042115">
    <property type="entry name" value="PriA_3primeBD_sf"/>
</dbReference>
<dbReference type="Proteomes" id="UP000178794">
    <property type="component" value="Unassembled WGS sequence"/>
</dbReference>
<comment type="caution">
    <text evidence="4">The sequence shown here is derived from an EMBL/GenBank/DDBJ whole genome shotgun (WGS) entry which is preliminary data.</text>
</comment>
<dbReference type="InterPro" id="IPR027417">
    <property type="entry name" value="P-loop_NTPase"/>
</dbReference>
<keyword evidence="2" id="KW-0067">ATP-binding</keyword>
<sequence>MFIIRTLPLQKGGHIDELTYFSRIPYELGTFLTVPVRNRTLTAMVVAAEPVPSVKSVLRSMTFSLKKLPEQPNAQALTPASIATAVAIAHHYAITVGEALFALLPAGIRDGDRPLPFTPKGAVVQPDGTATLPETDIRVLQGAHIERTRIYRTLVRESFARGGSVLIVAPTSIEVTELAKTLAHGIEDRTIVIHANLTPKQLRAVDAGLQEFATPKLIITYPGYALIERHDIVMTIIEHERSPHYVQRTYPHIDVRTAVRMHAERTGRTLIYGDLFPRVETEHLRRSGTYETLDETPKRLALPGKLVPIAKPHRSSHAEPFELFGKRVLDALEKTLAEGGRVFLYAARRGLAPVVTCVDCGYVFRSPQSGAPYSLVRTTTKSGEAVRLFVDAVSGVRLPAADHCTHCGSWRIRERGIGIQHVYDELVKRVEHPVILFDHTTATTAKRARYLGDRFRQNPGTLMLGTAMALPYIGDDVTLSVIVNTDALRATPTWRAQEDMLATILTLRERTHGTVYAQTQHARVDTVASAEKKDVEPDDILDIARLGATERFYTEEITARDTFGYPPFTRFVLLTYRGTPEDIAAHESVIKERLGGKKPFFYNGQTDGTLTIRHALLRLNPNDTDPALPHILGSLGDAIQVTHDPERII</sequence>
<evidence type="ECO:0000256" key="1">
    <source>
        <dbReference type="ARBA" id="ARBA00022741"/>
    </source>
</evidence>
<dbReference type="Gene3D" id="3.40.50.300">
    <property type="entry name" value="P-loop containing nucleotide triphosphate hydrolases"/>
    <property type="match status" value="1"/>
</dbReference>
<dbReference type="GO" id="GO:0006302">
    <property type="term" value="P:double-strand break repair"/>
    <property type="evidence" value="ECO:0007669"/>
    <property type="project" value="TreeGrafter"/>
</dbReference>